<dbReference type="OrthoDB" id="9799092at2"/>
<feature type="region of interest" description="Disordered" evidence="3">
    <location>
        <begin position="149"/>
        <end position="170"/>
    </location>
</feature>
<keyword evidence="6" id="KW-1185">Reference proteome</keyword>
<dbReference type="PANTHER" id="PTHR43877">
    <property type="entry name" value="AMINOALKYLPHOSPHONATE N-ACETYLTRANSFERASE-RELATED-RELATED"/>
    <property type="match status" value="1"/>
</dbReference>
<dbReference type="InterPro" id="IPR050832">
    <property type="entry name" value="Bact_Acetyltransf"/>
</dbReference>
<evidence type="ECO:0000256" key="2">
    <source>
        <dbReference type="ARBA" id="ARBA00023315"/>
    </source>
</evidence>
<name>A0A0K1JMQ1_9MICO</name>
<dbReference type="RefSeq" id="WP_052595271.1">
    <property type="nucleotide sequence ID" value="NZ_CP011112.1"/>
</dbReference>
<protein>
    <submittedName>
        <fullName evidence="5">GCN5 family acetyltransferase</fullName>
    </submittedName>
</protein>
<evidence type="ECO:0000256" key="3">
    <source>
        <dbReference type="SAM" id="MobiDB-lite"/>
    </source>
</evidence>
<evidence type="ECO:0000313" key="5">
    <source>
        <dbReference type="EMBL" id="AKU17997.1"/>
    </source>
</evidence>
<evidence type="ECO:0000313" key="6">
    <source>
        <dbReference type="Proteomes" id="UP000066480"/>
    </source>
</evidence>
<dbReference type="STRING" id="571913.VV02_22590"/>
<feature type="compositionally biased region" description="Acidic residues" evidence="3">
    <location>
        <begin position="161"/>
        <end position="170"/>
    </location>
</feature>
<keyword evidence="2" id="KW-0012">Acyltransferase</keyword>
<dbReference type="EMBL" id="CP011112">
    <property type="protein sequence ID" value="AKU17997.1"/>
    <property type="molecule type" value="Genomic_DNA"/>
</dbReference>
<dbReference type="GO" id="GO:0016747">
    <property type="term" value="F:acyltransferase activity, transferring groups other than amino-acyl groups"/>
    <property type="evidence" value="ECO:0007669"/>
    <property type="project" value="InterPro"/>
</dbReference>
<reference evidence="5 6" key="1">
    <citation type="submission" date="2015-03" db="EMBL/GenBank/DDBJ databases">
        <title>Luteipulveratus halotolerans sp. nov., a novel actinobacterium (Dermacoccaceae) from Sarawak, Malaysia.</title>
        <authorList>
            <person name="Juboi H."/>
            <person name="Basik A."/>
            <person name="Shamsul S.S."/>
            <person name="Arnold P."/>
            <person name="Schmitt E.K."/>
            <person name="Sanglier J.-J."/>
            <person name="Yeo T."/>
        </authorList>
    </citation>
    <scope>NUCLEOTIDE SEQUENCE [LARGE SCALE GENOMIC DNA]</scope>
    <source>
        <strain evidence="5 6">MN07-A0370</strain>
    </source>
</reference>
<gene>
    <name evidence="5" type="ORF">VV02_22590</name>
</gene>
<dbReference type="InterPro" id="IPR000182">
    <property type="entry name" value="GNAT_dom"/>
</dbReference>
<accession>A0A0K1JMQ1</accession>
<dbReference type="PROSITE" id="PS51186">
    <property type="entry name" value="GNAT"/>
    <property type="match status" value="1"/>
</dbReference>
<dbReference type="SUPFAM" id="SSF55729">
    <property type="entry name" value="Acyl-CoA N-acyltransferases (Nat)"/>
    <property type="match status" value="1"/>
</dbReference>
<keyword evidence="1 5" id="KW-0808">Transferase</keyword>
<evidence type="ECO:0000256" key="1">
    <source>
        <dbReference type="ARBA" id="ARBA00022679"/>
    </source>
</evidence>
<dbReference type="Proteomes" id="UP000066480">
    <property type="component" value="Chromosome"/>
</dbReference>
<dbReference type="Gene3D" id="3.40.630.30">
    <property type="match status" value="1"/>
</dbReference>
<organism evidence="5 6">
    <name type="scientific">Luteipulveratus mongoliensis</name>
    <dbReference type="NCBI Taxonomy" id="571913"/>
    <lineage>
        <taxon>Bacteria</taxon>
        <taxon>Bacillati</taxon>
        <taxon>Actinomycetota</taxon>
        <taxon>Actinomycetes</taxon>
        <taxon>Micrococcales</taxon>
        <taxon>Dermacoccaceae</taxon>
        <taxon>Luteipulveratus</taxon>
    </lineage>
</organism>
<evidence type="ECO:0000259" key="4">
    <source>
        <dbReference type="PROSITE" id="PS51186"/>
    </source>
</evidence>
<dbReference type="InterPro" id="IPR016181">
    <property type="entry name" value="Acyl_CoA_acyltransferase"/>
</dbReference>
<feature type="domain" description="N-acetyltransferase" evidence="4">
    <location>
        <begin position="4"/>
        <end position="177"/>
    </location>
</feature>
<dbReference type="AlphaFoldDB" id="A0A0K1JMQ1"/>
<dbReference type="Pfam" id="PF00583">
    <property type="entry name" value="Acetyltransf_1"/>
    <property type="match status" value="1"/>
</dbReference>
<proteinExistence type="predicted"/>
<dbReference type="KEGG" id="lmoi:VV02_22590"/>
<sequence>MTAISVRALGDEDWQVYRDIRLAALKESPSAFAASIDQEQKFDEEFWRTRMARSRRLVAEQEGEPVGVVSVGDVVDEDDIDKDGDTSEIVAELFGLWVAPELRGKGVAWKLVQAGVDEAREEKRSFAVYWVGTDNGRAVAFASSFGFRPTDSRRSMRPQDASDDEDDDNLEMAMIYPLGSDPGAVPSSVLS</sequence>
<dbReference type="CDD" id="cd04301">
    <property type="entry name" value="NAT_SF"/>
    <property type="match status" value="1"/>
</dbReference>